<evidence type="ECO:0000256" key="1">
    <source>
        <dbReference type="ARBA" id="ARBA00005953"/>
    </source>
</evidence>
<keyword evidence="4" id="KW-1185">Reference proteome</keyword>
<dbReference type="Proteomes" id="UP000231516">
    <property type="component" value="Unassembled WGS sequence"/>
</dbReference>
<dbReference type="AlphaFoldDB" id="A0A2G5K3A6"/>
<dbReference type="PANTHER" id="PTHR31793:SF37">
    <property type="entry name" value="ACYL-COA THIOESTER HYDROLASE YBGC"/>
    <property type="match status" value="1"/>
</dbReference>
<reference evidence="3 4" key="1">
    <citation type="submission" date="2016-08" db="EMBL/GenBank/DDBJ databases">
        <title>Draft genome of Amylibacter sp. strain 4G11.</title>
        <authorList>
            <person name="Wong S.-K."/>
            <person name="Hamasaki K."/>
            <person name="Yoshizawa S."/>
        </authorList>
    </citation>
    <scope>NUCLEOTIDE SEQUENCE [LARGE SCALE GENOMIC DNA]</scope>
    <source>
        <strain evidence="3 4">4G11</strain>
    </source>
</reference>
<accession>A0A2G5K3A6</accession>
<dbReference type="NCBIfam" id="TIGR00051">
    <property type="entry name" value="YbgC/FadM family acyl-CoA thioesterase"/>
    <property type="match status" value="1"/>
</dbReference>
<dbReference type="InterPro" id="IPR050563">
    <property type="entry name" value="4-hydroxybenzoyl-CoA_TE"/>
</dbReference>
<evidence type="ECO:0000313" key="3">
    <source>
        <dbReference type="EMBL" id="PIB24016.1"/>
    </source>
</evidence>
<dbReference type="OrthoDB" id="9808429at2"/>
<protein>
    <submittedName>
        <fullName evidence="3">Thioesterase</fullName>
    </submittedName>
</protein>
<dbReference type="Gene3D" id="3.10.129.10">
    <property type="entry name" value="Hotdog Thioesterase"/>
    <property type="match status" value="1"/>
</dbReference>
<dbReference type="PIRSF" id="PIRSF003230">
    <property type="entry name" value="YbgC"/>
    <property type="match status" value="1"/>
</dbReference>
<evidence type="ECO:0000256" key="2">
    <source>
        <dbReference type="ARBA" id="ARBA00022801"/>
    </source>
</evidence>
<dbReference type="Pfam" id="PF13279">
    <property type="entry name" value="4HBT_2"/>
    <property type="match status" value="1"/>
</dbReference>
<dbReference type="PANTHER" id="PTHR31793">
    <property type="entry name" value="4-HYDROXYBENZOYL-COA THIOESTERASE FAMILY MEMBER"/>
    <property type="match status" value="1"/>
</dbReference>
<gene>
    <name evidence="3" type="ORF">BFP76_01835</name>
</gene>
<dbReference type="SUPFAM" id="SSF54637">
    <property type="entry name" value="Thioesterase/thiol ester dehydrase-isomerase"/>
    <property type="match status" value="1"/>
</dbReference>
<dbReference type="InterPro" id="IPR006684">
    <property type="entry name" value="YbgC/YbaW"/>
</dbReference>
<name>A0A2G5K3A6_9RHOB</name>
<proteinExistence type="inferred from homology"/>
<keyword evidence="2" id="KW-0378">Hydrolase</keyword>
<dbReference type="FunFam" id="3.10.129.10:FF:000004">
    <property type="entry name" value="Tol-pal system-associated acyl-CoA thioesterase"/>
    <property type="match status" value="1"/>
</dbReference>
<organism evidence="3 4">
    <name type="scientific">Paramylibacter kogurei</name>
    <dbReference type="NCBI Taxonomy" id="1889778"/>
    <lineage>
        <taxon>Bacteria</taxon>
        <taxon>Pseudomonadati</taxon>
        <taxon>Pseudomonadota</taxon>
        <taxon>Alphaproteobacteria</taxon>
        <taxon>Rhodobacterales</taxon>
        <taxon>Paracoccaceae</taxon>
        <taxon>Paramylibacter</taxon>
    </lineage>
</organism>
<comment type="similarity">
    <text evidence="1">Belongs to the 4-hydroxybenzoyl-CoA thioesterase family.</text>
</comment>
<dbReference type="CDD" id="cd00586">
    <property type="entry name" value="4HBT"/>
    <property type="match status" value="1"/>
</dbReference>
<dbReference type="RefSeq" id="WP_099592295.1">
    <property type="nucleotide sequence ID" value="NZ_MDGM01000012.1"/>
</dbReference>
<dbReference type="EMBL" id="MDGM01000012">
    <property type="protein sequence ID" value="PIB24016.1"/>
    <property type="molecule type" value="Genomic_DNA"/>
</dbReference>
<sequence length="133" mass="15042">MTPHEFKLHVFYEDTDMAGIVYYANYLKFIERGRSTLTREIGIDQLEMQRNGVVFAVRKVEAEYLGAAKLNDELVIATVLQQVKGAKILFQQEVLRGDELLFSALITVVCIGENGRATRIPADALQKFQKFSA</sequence>
<comment type="caution">
    <text evidence="3">The sequence shown here is derived from an EMBL/GenBank/DDBJ whole genome shotgun (WGS) entry which is preliminary data.</text>
</comment>
<evidence type="ECO:0000313" key="4">
    <source>
        <dbReference type="Proteomes" id="UP000231516"/>
    </source>
</evidence>
<dbReference type="InterPro" id="IPR029069">
    <property type="entry name" value="HotDog_dom_sf"/>
</dbReference>
<dbReference type="GO" id="GO:0047617">
    <property type="term" value="F:fatty acyl-CoA hydrolase activity"/>
    <property type="evidence" value="ECO:0007669"/>
    <property type="project" value="TreeGrafter"/>
</dbReference>